<dbReference type="AlphaFoldDB" id="A0A8S0ZGU5"/>
<dbReference type="Proteomes" id="UP000494256">
    <property type="component" value="Unassembled WGS sequence"/>
</dbReference>
<reference evidence="4 5" key="1">
    <citation type="submission" date="2020-04" db="EMBL/GenBank/DDBJ databases">
        <authorList>
            <person name="Wallbank WR R."/>
            <person name="Pardo Diaz C."/>
            <person name="Kozak K."/>
            <person name="Martin S."/>
            <person name="Jiggins C."/>
            <person name="Moest M."/>
            <person name="Warren A I."/>
            <person name="Byers J.R.P. K."/>
            <person name="Montejo-Kovacevich G."/>
            <person name="Yen C E."/>
        </authorList>
    </citation>
    <scope>NUCLEOTIDE SEQUENCE [LARGE SCALE GENOMIC DNA]</scope>
</reference>
<feature type="signal peptide" evidence="1">
    <location>
        <begin position="1"/>
        <end position="18"/>
    </location>
</feature>
<evidence type="ECO:0000313" key="3">
    <source>
        <dbReference type="EMBL" id="CAB3231995.1"/>
    </source>
</evidence>
<keyword evidence="4" id="KW-1185">Reference proteome</keyword>
<protein>
    <recommendedName>
        <fullName evidence="6">Secreted protein</fullName>
    </recommendedName>
</protein>
<evidence type="ECO:0000256" key="1">
    <source>
        <dbReference type="SAM" id="SignalP"/>
    </source>
</evidence>
<dbReference type="EMBL" id="CADEBC010000088">
    <property type="protein sequence ID" value="CAB3222631.1"/>
    <property type="molecule type" value="Genomic_DNA"/>
</dbReference>
<dbReference type="Proteomes" id="UP000494106">
    <property type="component" value="Unassembled WGS sequence"/>
</dbReference>
<evidence type="ECO:0000313" key="4">
    <source>
        <dbReference type="Proteomes" id="UP000494106"/>
    </source>
</evidence>
<evidence type="ECO:0008006" key="6">
    <source>
        <dbReference type="Google" id="ProtNLM"/>
    </source>
</evidence>
<dbReference type="EMBL" id="CADEBD010000289">
    <property type="protein sequence ID" value="CAB3231995.1"/>
    <property type="molecule type" value="Genomic_DNA"/>
</dbReference>
<sequence>MLIAAFLLAMSAPAACRALPMQYRHPAPLARDSLAHGSRSDRAFCATTAASRSVASNPQSNLTAPEYLKLSSANSLCLMTSLFSTHTNCSRRFSSEFPPNSHGFESFFISV</sequence>
<name>A0A8S0ZGU5_ARCPL</name>
<organism evidence="3 5">
    <name type="scientific">Arctia plantaginis</name>
    <name type="common">Wood tiger moth</name>
    <name type="synonym">Phalaena plantaginis</name>
    <dbReference type="NCBI Taxonomy" id="874455"/>
    <lineage>
        <taxon>Eukaryota</taxon>
        <taxon>Metazoa</taxon>
        <taxon>Ecdysozoa</taxon>
        <taxon>Arthropoda</taxon>
        <taxon>Hexapoda</taxon>
        <taxon>Insecta</taxon>
        <taxon>Pterygota</taxon>
        <taxon>Neoptera</taxon>
        <taxon>Endopterygota</taxon>
        <taxon>Lepidoptera</taxon>
        <taxon>Glossata</taxon>
        <taxon>Ditrysia</taxon>
        <taxon>Noctuoidea</taxon>
        <taxon>Erebidae</taxon>
        <taxon>Arctiinae</taxon>
        <taxon>Arctia</taxon>
    </lineage>
</organism>
<gene>
    <name evidence="2" type="ORF">APLA_LOCUS1196</name>
    <name evidence="3" type="ORF">APLA_LOCUS5464</name>
</gene>
<comment type="caution">
    <text evidence="3">The sequence shown here is derived from an EMBL/GenBank/DDBJ whole genome shotgun (WGS) entry which is preliminary data.</text>
</comment>
<feature type="chain" id="PRO_5036272955" description="Secreted protein" evidence="1">
    <location>
        <begin position="19"/>
        <end position="111"/>
    </location>
</feature>
<evidence type="ECO:0000313" key="2">
    <source>
        <dbReference type="EMBL" id="CAB3222631.1"/>
    </source>
</evidence>
<accession>A0A8S0ZGU5</accession>
<evidence type="ECO:0000313" key="5">
    <source>
        <dbReference type="Proteomes" id="UP000494256"/>
    </source>
</evidence>
<proteinExistence type="predicted"/>
<keyword evidence="1" id="KW-0732">Signal</keyword>